<evidence type="ECO:0000256" key="2">
    <source>
        <dbReference type="SAM" id="MobiDB-lite"/>
    </source>
</evidence>
<reference evidence="3" key="1">
    <citation type="submission" date="2022-10" db="EMBL/GenBank/DDBJ databases">
        <title>Tapping the CABI collections for fungal endophytes: first genome assemblies for Collariella, Neodidymelliopsis, Ascochyta clinopodiicola, Didymella pomorum, Didymosphaeria variabile, Neocosmospora piperis and Neocucurbitaria cava.</title>
        <authorList>
            <person name="Hill R."/>
        </authorList>
    </citation>
    <scope>NUCLEOTIDE SEQUENCE</scope>
    <source>
        <strain evidence="3">IMI 356815</strain>
    </source>
</reference>
<evidence type="ECO:0000256" key="1">
    <source>
        <dbReference type="SAM" id="Coils"/>
    </source>
</evidence>
<dbReference type="OrthoDB" id="3790858at2759"/>
<protein>
    <submittedName>
        <fullName evidence="3">Uncharacterized protein</fullName>
    </submittedName>
</protein>
<feature type="coiled-coil region" evidence="1">
    <location>
        <begin position="350"/>
        <end position="412"/>
    </location>
</feature>
<dbReference type="GeneID" id="80911234"/>
<evidence type="ECO:0000313" key="3">
    <source>
        <dbReference type="EMBL" id="KAJ4352356.1"/>
    </source>
</evidence>
<dbReference type="RefSeq" id="XP_056070712.1">
    <property type="nucleotide sequence ID" value="XM_056216465.1"/>
</dbReference>
<gene>
    <name evidence="3" type="ORF">N0V89_007704</name>
</gene>
<name>A0A9W8XLC8_9PLEO</name>
<evidence type="ECO:0000313" key="4">
    <source>
        <dbReference type="Proteomes" id="UP001140513"/>
    </source>
</evidence>
<proteinExistence type="predicted"/>
<keyword evidence="4" id="KW-1185">Reference proteome</keyword>
<feature type="coiled-coil region" evidence="1">
    <location>
        <begin position="438"/>
        <end position="520"/>
    </location>
</feature>
<comment type="caution">
    <text evidence="3">The sequence shown here is derived from an EMBL/GenBank/DDBJ whole genome shotgun (WGS) entry which is preliminary data.</text>
</comment>
<accession>A0A9W8XLC8</accession>
<dbReference type="Proteomes" id="UP001140513">
    <property type="component" value="Unassembled WGS sequence"/>
</dbReference>
<keyword evidence="1" id="KW-0175">Coiled coil</keyword>
<feature type="region of interest" description="Disordered" evidence="2">
    <location>
        <begin position="229"/>
        <end position="330"/>
    </location>
</feature>
<feature type="compositionally biased region" description="Basic and acidic residues" evidence="2">
    <location>
        <begin position="305"/>
        <end position="315"/>
    </location>
</feature>
<dbReference type="AlphaFoldDB" id="A0A9W8XLC8"/>
<sequence>MSFNRFSHFARFAPEHTTFSELQECALDKVNSAYKALPHHLLLRFEPIDQETLASFPQKADIATSRLVLGLSRHEYKSAYKPVYAYISKKNQAHQVLLRFGTKHLKPKDFEGVEWEPPFDTTYDAYGQSERAGDKISTLAAYYFLAAGHISKISTRTGGFLQNFIKLCDKIHVPSPTQVGFPGTAAQIDAPRTLPHERHVLPCDMTDGENCATDLLIPEHLLIPELQQESDLKSQPTEEGIQDRQETSDLKFGTVNYQIDNKGGPSTMCPIGDHTSRMSSPTIWDGSDGLAVRQAPSTHSAPSPEDARADREKPAPELQKPVEASLPISSDSKVPNIDDLAAFVHQFKELKAENILLQQHKAEARDLQAHVDRSKQDAKQAYTQAHDLQEKCLDNEEEVKKLRKQLAESLAQSAAKSKKLTYELGQEQWKAQLAQRARDTTQTQLKAVQVEKDDLEQRLAKAEQDVASSEKLAAMESKLEALEGEKQGMKIRIAYLDGEVRKERNKFNDYKKKIRNLSMDP</sequence>
<organism evidence="3 4">
    <name type="scientific">Didymosphaeria variabile</name>
    <dbReference type="NCBI Taxonomy" id="1932322"/>
    <lineage>
        <taxon>Eukaryota</taxon>
        <taxon>Fungi</taxon>
        <taxon>Dikarya</taxon>
        <taxon>Ascomycota</taxon>
        <taxon>Pezizomycotina</taxon>
        <taxon>Dothideomycetes</taxon>
        <taxon>Pleosporomycetidae</taxon>
        <taxon>Pleosporales</taxon>
        <taxon>Massarineae</taxon>
        <taxon>Didymosphaeriaceae</taxon>
        <taxon>Didymosphaeria</taxon>
    </lineage>
</organism>
<dbReference type="EMBL" id="JAPEUX010000005">
    <property type="protein sequence ID" value="KAJ4352356.1"/>
    <property type="molecule type" value="Genomic_DNA"/>
</dbReference>